<dbReference type="Proteomes" id="UP000236621">
    <property type="component" value="Unassembled WGS sequence"/>
</dbReference>
<proteinExistence type="inferred from homology"/>
<sequence>MARPACNRDPHFSGGDHQPGNPALVVNPSARHTHTMILLHDLASHGGIFGRDLLKTGRASSGKTLDGLFPGVRFVFPTAQRRACQALEGAKVAMWFDVASLRDPGQRQDLQHKGLCVSAREIAAILQWETKLVPPGNIILGGMGQGCATALTVLLSLGYRLGGVIGMSGFLPYQFELEMNTAESSSDDDDDDSMTTSDGHAASPRLDPVVKAQLFERSLLQLRNVDNPTKDKTSFGTPVFLGHGTDDQVVSVALGEQATVALRAAEYQVHWRRYANHGHGYKAPEEIDDIVEFVRTRVGLEPREG</sequence>
<comment type="similarity">
    <text evidence="1">Belongs to the AB hydrolase superfamily. AB hydrolase 2 family.</text>
</comment>
<feature type="domain" description="Phospholipase/carboxylesterase/thioesterase" evidence="3">
    <location>
        <begin position="23"/>
        <end position="181"/>
    </location>
</feature>
<evidence type="ECO:0000313" key="5">
    <source>
        <dbReference type="Proteomes" id="UP000236621"/>
    </source>
</evidence>
<dbReference type="SUPFAM" id="SSF53474">
    <property type="entry name" value="alpha/beta-Hydrolases"/>
    <property type="match status" value="1"/>
</dbReference>
<organism evidence="4 5">
    <name type="scientific">Tolypocladium capitatum</name>
    <dbReference type="NCBI Taxonomy" id="45235"/>
    <lineage>
        <taxon>Eukaryota</taxon>
        <taxon>Fungi</taxon>
        <taxon>Dikarya</taxon>
        <taxon>Ascomycota</taxon>
        <taxon>Pezizomycotina</taxon>
        <taxon>Sordariomycetes</taxon>
        <taxon>Hypocreomycetidae</taxon>
        <taxon>Hypocreales</taxon>
        <taxon>Ophiocordycipitaceae</taxon>
        <taxon>Tolypocladium</taxon>
    </lineage>
</organism>
<dbReference type="Gene3D" id="3.40.50.1820">
    <property type="entry name" value="alpha/beta hydrolase"/>
    <property type="match status" value="1"/>
</dbReference>
<dbReference type="OrthoDB" id="2418081at2759"/>
<dbReference type="InterPro" id="IPR050565">
    <property type="entry name" value="LYPA1-2/EST-like"/>
</dbReference>
<dbReference type="GO" id="GO:0005737">
    <property type="term" value="C:cytoplasm"/>
    <property type="evidence" value="ECO:0007669"/>
    <property type="project" value="TreeGrafter"/>
</dbReference>
<gene>
    <name evidence="4" type="ORF">TCAP_04421</name>
</gene>
<dbReference type="InterPro" id="IPR029058">
    <property type="entry name" value="AB_hydrolase_fold"/>
</dbReference>
<dbReference type="AlphaFoldDB" id="A0A2K3QDN5"/>
<evidence type="ECO:0000313" key="4">
    <source>
        <dbReference type="EMBL" id="PNY25639.1"/>
    </source>
</evidence>
<feature type="region of interest" description="Disordered" evidence="2">
    <location>
        <begin position="1"/>
        <end position="22"/>
    </location>
</feature>
<keyword evidence="5" id="KW-1185">Reference proteome</keyword>
<dbReference type="EMBL" id="NRSZ01000699">
    <property type="protein sequence ID" value="PNY25639.1"/>
    <property type="molecule type" value="Genomic_DNA"/>
</dbReference>
<dbReference type="STRING" id="45235.A0A2K3QDN5"/>
<protein>
    <submittedName>
        <fullName evidence="4">Acyl-protein thioesterase</fullName>
    </submittedName>
</protein>
<feature type="region of interest" description="Disordered" evidence="2">
    <location>
        <begin position="181"/>
        <end position="204"/>
    </location>
</feature>
<evidence type="ECO:0000256" key="1">
    <source>
        <dbReference type="ARBA" id="ARBA00006499"/>
    </source>
</evidence>
<dbReference type="Pfam" id="PF02230">
    <property type="entry name" value="Abhydrolase_2"/>
    <property type="match status" value="1"/>
</dbReference>
<comment type="caution">
    <text evidence="4">The sequence shown here is derived from an EMBL/GenBank/DDBJ whole genome shotgun (WGS) entry which is preliminary data.</text>
</comment>
<dbReference type="InterPro" id="IPR003140">
    <property type="entry name" value="PLipase/COase/thioEstase"/>
</dbReference>
<dbReference type="GO" id="GO:0008474">
    <property type="term" value="F:palmitoyl-(protein) hydrolase activity"/>
    <property type="evidence" value="ECO:0007669"/>
    <property type="project" value="TreeGrafter"/>
</dbReference>
<dbReference type="PANTHER" id="PTHR10655">
    <property type="entry name" value="LYSOPHOSPHOLIPASE-RELATED"/>
    <property type="match status" value="1"/>
</dbReference>
<name>A0A2K3QDN5_9HYPO</name>
<accession>A0A2K3QDN5</accession>
<evidence type="ECO:0000256" key="2">
    <source>
        <dbReference type="SAM" id="MobiDB-lite"/>
    </source>
</evidence>
<dbReference type="PANTHER" id="PTHR10655:SF63">
    <property type="entry name" value="PHOSPHOLIPASE_CARBOXYLESTERASE_THIOESTERASE DOMAIN-CONTAINING PROTEIN"/>
    <property type="match status" value="1"/>
</dbReference>
<evidence type="ECO:0000259" key="3">
    <source>
        <dbReference type="Pfam" id="PF02230"/>
    </source>
</evidence>
<feature type="compositionally biased region" description="Basic and acidic residues" evidence="2">
    <location>
        <begin position="1"/>
        <end position="11"/>
    </location>
</feature>
<reference evidence="4 5" key="1">
    <citation type="submission" date="2017-08" db="EMBL/GenBank/DDBJ databases">
        <title>Harnessing the power of phylogenomics to disentangle the directionality and signatures of interkingdom host jumping in the parasitic fungal genus Tolypocladium.</title>
        <authorList>
            <person name="Quandt C.A."/>
            <person name="Patterson W."/>
            <person name="Spatafora J.W."/>
        </authorList>
    </citation>
    <scope>NUCLEOTIDE SEQUENCE [LARGE SCALE GENOMIC DNA]</scope>
    <source>
        <strain evidence="4 5">CBS 113982</strain>
    </source>
</reference>
<dbReference type="GO" id="GO:0052689">
    <property type="term" value="F:carboxylic ester hydrolase activity"/>
    <property type="evidence" value="ECO:0007669"/>
    <property type="project" value="TreeGrafter"/>
</dbReference>